<proteinExistence type="predicted"/>
<gene>
    <name evidence="2" type="ORF">HK099_000435</name>
</gene>
<feature type="compositionally biased region" description="Basic residues" evidence="1">
    <location>
        <begin position="1"/>
        <end position="13"/>
    </location>
</feature>
<name>A0AAD5U7R6_9FUNG</name>
<feature type="region of interest" description="Disordered" evidence="1">
    <location>
        <begin position="1"/>
        <end position="21"/>
    </location>
</feature>
<feature type="compositionally biased region" description="Basic and acidic residues" evidence="1">
    <location>
        <begin position="58"/>
        <end position="68"/>
    </location>
</feature>
<evidence type="ECO:0000256" key="1">
    <source>
        <dbReference type="SAM" id="MobiDB-lite"/>
    </source>
</evidence>
<dbReference type="Proteomes" id="UP001211065">
    <property type="component" value="Unassembled WGS sequence"/>
</dbReference>
<sequence>MGKSSKAYRKKTKSEKDLIKIEKQPSNDLKQLVKEKTVELNKKREKIFKLKKKNKLKKLEEKKNKTLEENLDEDQEEMEN</sequence>
<keyword evidence="3" id="KW-1185">Reference proteome</keyword>
<evidence type="ECO:0000313" key="2">
    <source>
        <dbReference type="EMBL" id="KAJ3227762.1"/>
    </source>
</evidence>
<comment type="caution">
    <text evidence="2">The sequence shown here is derived from an EMBL/GenBank/DDBJ whole genome shotgun (WGS) entry which is preliminary data.</text>
</comment>
<accession>A0AAD5U7R6</accession>
<organism evidence="2 3">
    <name type="scientific">Clydaea vesicula</name>
    <dbReference type="NCBI Taxonomy" id="447962"/>
    <lineage>
        <taxon>Eukaryota</taxon>
        <taxon>Fungi</taxon>
        <taxon>Fungi incertae sedis</taxon>
        <taxon>Chytridiomycota</taxon>
        <taxon>Chytridiomycota incertae sedis</taxon>
        <taxon>Chytridiomycetes</taxon>
        <taxon>Lobulomycetales</taxon>
        <taxon>Lobulomycetaceae</taxon>
        <taxon>Clydaea</taxon>
    </lineage>
</organism>
<evidence type="ECO:0000313" key="3">
    <source>
        <dbReference type="Proteomes" id="UP001211065"/>
    </source>
</evidence>
<dbReference type="EMBL" id="JADGJW010000011">
    <property type="protein sequence ID" value="KAJ3227762.1"/>
    <property type="molecule type" value="Genomic_DNA"/>
</dbReference>
<reference evidence="2" key="1">
    <citation type="submission" date="2020-05" db="EMBL/GenBank/DDBJ databases">
        <title>Phylogenomic resolution of chytrid fungi.</title>
        <authorList>
            <person name="Stajich J.E."/>
            <person name="Amses K."/>
            <person name="Simmons R."/>
            <person name="Seto K."/>
            <person name="Myers J."/>
            <person name="Bonds A."/>
            <person name="Quandt C.A."/>
            <person name="Barry K."/>
            <person name="Liu P."/>
            <person name="Grigoriev I."/>
            <person name="Longcore J.E."/>
            <person name="James T.Y."/>
        </authorList>
    </citation>
    <scope>NUCLEOTIDE SEQUENCE</scope>
    <source>
        <strain evidence="2">JEL0476</strain>
    </source>
</reference>
<dbReference type="AlphaFoldDB" id="A0AAD5U7R6"/>
<feature type="compositionally biased region" description="Acidic residues" evidence="1">
    <location>
        <begin position="69"/>
        <end position="80"/>
    </location>
</feature>
<protein>
    <submittedName>
        <fullName evidence="2">Uncharacterized protein</fullName>
    </submittedName>
</protein>
<feature type="region of interest" description="Disordered" evidence="1">
    <location>
        <begin position="58"/>
        <end position="80"/>
    </location>
</feature>